<protein>
    <recommendedName>
        <fullName evidence="3">F-box domain-containing protein</fullName>
    </recommendedName>
</protein>
<sequence length="370" mass="41732">MASENSLFPFFSLPPELQNNILYRLPVSDLISFSVFRSFSSLLFTPTFPSPPPDLFFLLYTIKRAPPHEKILSFHPSSRRWIYLPIPSSSFLYNAFAPWQSPLTLPSCGQDLFVVRMLSRLPAQMIPQSNYVGSESIIALISDVADQKHFKIVANCYPTGRVFCQVYDSRIGKWSDIGDTPHYTRLDAGNSAVINSSLFMHGIDRSQLLKLDLISYTLSLISPMPGLIVCSHLFSHNDNIYLIGVFRANEDPDDDVDNEDVEEVIKVFVLNWSENGESGVWSQISLLSEADEIFQNLNCYLESDDFRAVSRNGYVCVTFDLGDGFLLFDATTISWNWISPLSSIEYPGCYWSATEAGLEVLEVLEHDGLL</sequence>
<dbReference type="SUPFAM" id="SSF117281">
    <property type="entry name" value="Kelch motif"/>
    <property type="match status" value="1"/>
</dbReference>
<dbReference type="InterPro" id="IPR015915">
    <property type="entry name" value="Kelch-typ_b-propeller"/>
</dbReference>
<evidence type="ECO:0000313" key="2">
    <source>
        <dbReference type="Proteomes" id="UP001151287"/>
    </source>
</evidence>
<keyword evidence="2" id="KW-1185">Reference proteome</keyword>
<accession>A0A9Q0HPH8</accession>
<dbReference type="PANTHER" id="PTHR31672:SF2">
    <property type="entry name" value="F-BOX DOMAIN-CONTAINING PROTEIN"/>
    <property type="match status" value="1"/>
</dbReference>
<dbReference type="OrthoDB" id="1885938at2759"/>
<proteinExistence type="predicted"/>
<name>A0A9Q0HPH8_9POAL</name>
<organism evidence="1 2">
    <name type="scientific">Rhynchospora breviuscula</name>
    <dbReference type="NCBI Taxonomy" id="2022672"/>
    <lineage>
        <taxon>Eukaryota</taxon>
        <taxon>Viridiplantae</taxon>
        <taxon>Streptophyta</taxon>
        <taxon>Embryophyta</taxon>
        <taxon>Tracheophyta</taxon>
        <taxon>Spermatophyta</taxon>
        <taxon>Magnoliopsida</taxon>
        <taxon>Liliopsida</taxon>
        <taxon>Poales</taxon>
        <taxon>Cyperaceae</taxon>
        <taxon>Cyperoideae</taxon>
        <taxon>Rhynchosporeae</taxon>
        <taxon>Rhynchospora</taxon>
    </lineage>
</organism>
<dbReference type="EMBL" id="JAMQYH010000003">
    <property type="protein sequence ID" value="KAJ1693582.1"/>
    <property type="molecule type" value="Genomic_DNA"/>
</dbReference>
<dbReference type="AlphaFoldDB" id="A0A9Q0HPH8"/>
<gene>
    <name evidence="1" type="ORF">LUZ63_010280</name>
</gene>
<evidence type="ECO:0008006" key="3">
    <source>
        <dbReference type="Google" id="ProtNLM"/>
    </source>
</evidence>
<dbReference type="Gene3D" id="2.120.10.80">
    <property type="entry name" value="Kelch-type beta propeller"/>
    <property type="match status" value="1"/>
</dbReference>
<dbReference type="InterPro" id="IPR050796">
    <property type="entry name" value="SCF_F-box_component"/>
</dbReference>
<dbReference type="PANTHER" id="PTHR31672">
    <property type="entry name" value="BNACNNG10540D PROTEIN"/>
    <property type="match status" value="1"/>
</dbReference>
<dbReference type="Proteomes" id="UP001151287">
    <property type="component" value="Unassembled WGS sequence"/>
</dbReference>
<reference evidence="1" key="1">
    <citation type="journal article" date="2022" name="Cell">
        <title>Repeat-based holocentromeres influence genome architecture and karyotype evolution.</title>
        <authorList>
            <person name="Hofstatter P.G."/>
            <person name="Thangavel G."/>
            <person name="Lux T."/>
            <person name="Neumann P."/>
            <person name="Vondrak T."/>
            <person name="Novak P."/>
            <person name="Zhang M."/>
            <person name="Costa L."/>
            <person name="Castellani M."/>
            <person name="Scott A."/>
            <person name="Toegelov H."/>
            <person name="Fuchs J."/>
            <person name="Mata-Sucre Y."/>
            <person name="Dias Y."/>
            <person name="Vanzela A.L.L."/>
            <person name="Huettel B."/>
            <person name="Almeida C.C.S."/>
            <person name="Simkova H."/>
            <person name="Souza G."/>
            <person name="Pedrosa-Harand A."/>
            <person name="Macas J."/>
            <person name="Mayer K.F.X."/>
            <person name="Houben A."/>
            <person name="Marques A."/>
        </authorList>
    </citation>
    <scope>NUCLEOTIDE SEQUENCE</scope>
    <source>
        <strain evidence="1">RhyBre1mFocal</strain>
    </source>
</reference>
<comment type="caution">
    <text evidence="1">The sequence shown here is derived from an EMBL/GenBank/DDBJ whole genome shotgun (WGS) entry which is preliminary data.</text>
</comment>
<evidence type="ECO:0000313" key="1">
    <source>
        <dbReference type="EMBL" id="KAJ1693582.1"/>
    </source>
</evidence>